<evidence type="ECO:0000313" key="2">
    <source>
        <dbReference type="EMBL" id="CAA21828.1"/>
    </source>
</evidence>
<dbReference type="PeptideAtlas" id="Q7K764"/>
<feature type="region of interest" description="Disordered" evidence="1">
    <location>
        <begin position="748"/>
        <end position="770"/>
    </location>
</feature>
<feature type="compositionally biased region" description="Polar residues" evidence="1">
    <location>
        <begin position="105"/>
        <end position="114"/>
    </location>
</feature>
<dbReference type="GO" id="GO:0045475">
    <property type="term" value="P:locomotor rhythm"/>
    <property type="evidence" value="ECO:0000315"/>
    <property type="project" value="FlyBase"/>
</dbReference>
<feature type="compositionally biased region" description="Low complexity" evidence="1">
    <location>
        <begin position="352"/>
        <end position="376"/>
    </location>
</feature>
<organism evidence="2">
    <name type="scientific">Drosophila melanogaster</name>
    <name type="common">Fruit fly</name>
    <dbReference type="NCBI Taxonomy" id="7227"/>
    <lineage>
        <taxon>Eukaryota</taxon>
        <taxon>Metazoa</taxon>
        <taxon>Ecdysozoa</taxon>
        <taxon>Arthropoda</taxon>
        <taxon>Hexapoda</taxon>
        <taxon>Insecta</taxon>
        <taxon>Pterygota</taxon>
        <taxon>Neoptera</taxon>
        <taxon>Endopterygota</taxon>
        <taxon>Diptera</taxon>
        <taxon>Brachycera</taxon>
        <taxon>Muscomorpha</taxon>
        <taxon>Ephydroidea</taxon>
        <taxon>Drosophilidae</taxon>
        <taxon>Drosophila</taxon>
        <taxon>Sophophora</taxon>
    </lineage>
</organism>
<feature type="region of interest" description="Disordered" evidence="1">
    <location>
        <begin position="179"/>
        <end position="202"/>
    </location>
</feature>
<gene>
    <name evidence="3" type="primary">tyf</name>
    <name evidence="2" type="synonym">EG:EG0007.12</name>
    <name evidence="3" type="ORF">CG4857</name>
</gene>
<sequence>MNNEQTPSSSDTPADRVASGGAAAKLPTIIPDTPIVSIAAGTMSESTTTTTVTKTTPTPFPQEQLMTMMSDHVAKADAQLDEACRNQGAKDEDSQGAAPVAANHVATSGSSSRGNDPKKSSSPSNSHSSGNHAATADAAKGSAAEAAAGDTSFSQVFAMLKDSPSAELSRPNRRVLQYGATAKGKTQDDQNVGKRQKKKKTKYDTWEDSDFNDLDDASLKKLLEEAYWYRNPGDRKNKSERFLQMLKKAEYDEEISYRAIKSCLTINPSALTSSAATGSSGGSSSSAGHNSSYNSTNHRSTDPGQRHKQGGSLQDLVEAAHRSELATTSAAAAAAATAAATQRFNCDYQLSGRSNRRQQQQQQQHNQNATSSASASKKIKNLNVSGRQREGGSLPSSVNFEPASSAMEAKQNKQQAQPSTEAAGGSFSGSVGNKHHHRSSTGSCSSLITQSRDTEANNQFDLDMDDATGVGASAVVGASGDQDDNMLEQLDPQNPSMKFLIDALNDTPLEARYTGAGKKFLIDDRLHFSVLELSARRKLQQQAQYLAALTGQFGLGLEEEKRKVEAGYVSLNDNYTACSSVYGGGAGSPAAVEGSKPSTSSSAVSGGSNCGASSDALSSDLRPAKIGRMVPAAAAVAAAPMGGKTTTRQLDENGNALGDGFGGSAASGSSGASGASAAASSSNGNGNANQFTALITPTNSVSTLLSTGTNTTTTAMAAAAVAASYSQLQQAPVGGAAGTVSGIGIGMQQPTKQKTKKKSQQERNTTTVDVESVAGYRGNDPVEQLVKYIENDVNGGGNSAAGQRKKERKKQNKLKKSNSLEELRTCSKMEVDDLKRQSATTEMMRHKKGTNNASSGGSSSTASGSSNSGKHNSASVADINKNCNKEQQQQSTPTVQVRNSNNPGTQQRKGERRSWGTEELQYLGDHQEISAAWSELETVGQKELPLRCPPWRACPNWMP</sequence>
<protein>
    <submittedName>
        <fullName evidence="2">EG:EG0007.12 protein</fullName>
    </submittedName>
</protein>
<dbReference type="GO" id="GO:0042742">
    <property type="term" value="P:defense response to bacterium"/>
    <property type="evidence" value="ECO:0000315"/>
    <property type="project" value="FlyBase"/>
</dbReference>
<dbReference type="OrthoDB" id="6426920at2759"/>
<dbReference type="AGR" id="FB:FBgn0026083"/>
<proteinExistence type="predicted"/>
<dbReference type="VEuPathDB" id="VectorBase:FBgn0026083"/>
<feature type="compositionally biased region" description="Low complexity" evidence="1">
    <location>
        <begin position="47"/>
        <end position="57"/>
    </location>
</feature>
<feature type="region of interest" description="Disordered" evidence="1">
    <location>
        <begin position="352"/>
        <end position="448"/>
    </location>
</feature>
<feature type="compositionally biased region" description="Low complexity" evidence="1">
    <location>
        <begin position="594"/>
        <end position="614"/>
    </location>
</feature>
<feature type="compositionally biased region" description="Low complexity" evidence="1">
    <location>
        <begin position="273"/>
        <end position="296"/>
    </location>
</feature>
<evidence type="ECO:0000313" key="3">
    <source>
        <dbReference type="FlyBase" id="FBgn0026083"/>
    </source>
</evidence>
<feature type="compositionally biased region" description="Low complexity" evidence="1">
    <location>
        <begin position="850"/>
        <end position="869"/>
    </location>
</feature>
<dbReference type="GO" id="GO:0045727">
    <property type="term" value="P:positive regulation of translation"/>
    <property type="evidence" value="ECO:0000314"/>
    <property type="project" value="FlyBase"/>
</dbReference>
<feature type="compositionally biased region" description="Polar residues" evidence="1">
    <location>
        <begin position="870"/>
        <end position="907"/>
    </location>
</feature>
<evidence type="ECO:0000256" key="1">
    <source>
        <dbReference type="SAM" id="MobiDB-lite"/>
    </source>
</evidence>
<feature type="compositionally biased region" description="Basic residues" evidence="1">
    <location>
        <begin position="803"/>
        <end position="816"/>
    </location>
</feature>
<feature type="region of interest" description="Disordered" evidence="1">
    <location>
        <begin position="791"/>
        <end position="916"/>
    </location>
</feature>
<feature type="compositionally biased region" description="Low complexity" evidence="1">
    <location>
        <begin position="120"/>
        <end position="143"/>
    </location>
</feature>
<feature type="compositionally biased region" description="Low complexity" evidence="1">
    <location>
        <begin position="666"/>
        <end position="684"/>
    </location>
</feature>
<feature type="region of interest" description="Disordered" evidence="1">
    <location>
        <begin position="273"/>
        <end position="311"/>
    </location>
</feature>
<feature type="region of interest" description="Disordered" evidence="1">
    <location>
        <begin position="588"/>
        <end position="616"/>
    </location>
</feature>
<feature type="region of interest" description="Disordered" evidence="1">
    <location>
        <begin position="640"/>
        <end position="684"/>
    </location>
</feature>
<name>Q7K764_DROME</name>
<feature type="compositionally biased region" description="Polar residues" evidence="1">
    <location>
        <begin position="1"/>
        <end position="12"/>
    </location>
</feature>
<feature type="region of interest" description="Disordered" evidence="1">
    <location>
        <begin position="85"/>
        <end position="143"/>
    </location>
</feature>
<accession>Q7K764</accession>
<dbReference type="EMBL" id="AL033125">
    <property type="protein sequence ID" value="CAA21828.1"/>
    <property type="molecule type" value="Genomic_DNA"/>
</dbReference>
<dbReference type="ExpressionAtlas" id="Q7K764">
    <property type="expression patterns" value="baseline and differential"/>
</dbReference>
<dbReference type="AlphaFoldDB" id="Q7K764"/>
<dbReference type="FlyBase" id="FBgn0026083">
    <property type="gene designation" value="tyf"/>
</dbReference>
<reference evidence="2" key="1">
    <citation type="submission" date="1998-11" db="EMBL/GenBank/DDBJ databases">
        <title>Sequencing the distal X chromosome of Drosophila melanogaster.</title>
        <authorList>
            <person name="Ferraz C."/>
            <person name="Vidal S."/>
            <person name="Brun C."/>
            <person name="Bucheton A."/>
            <person name="Demaille J.G."/>
        </authorList>
    </citation>
    <scope>NUCLEOTIDE SEQUENCE</scope>
</reference>
<reference evidence="2" key="2">
    <citation type="submission" date="1999-01" db="EMBL/GenBank/DDBJ databases">
        <authorList>
            <person name="Benos P."/>
        </authorList>
    </citation>
    <scope>NUCLEOTIDE SEQUENCE</scope>
</reference>
<feature type="region of interest" description="Disordered" evidence="1">
    <location>
        <begin position="1"/>
        <end position="61"/>
    </location>
</feature>
<feature type="compositionally biased region" description="Basic and acidic residues" evidence="1">
    <location>
        <begin position="818"/>
        <end position="836"/>
    </location>
</feature>